<protein>
    <submittedName>
        <fullName evidence="2">Uncharacterized protein</fullName>
    </submittedName>
</protein>
<keyword evidence="3" id="KW-1185">Reference proteome</keyword>
<evidence type="ECO:0000256" key="1">
    <source>
        <dbReference type="SAM" id="MobiDB-lite"/>
    </source>
</evidence>
<dbReference type="Proteomes" id="UP000796761">
    <property type="component" value="Unassembled WGS sequence"/>
</dbReference>
<feature type="compositionally biased region" description="Basic and acidic residues" evidence="1">
    <location>
        <begin position="125"/>
        <end position="134"/>
    </location>
</feature>
<dbReference type="EMBL" id="SWJQ01000005">
    <property type="protein sequence ID" value="TRZ26841.1"/>
    <property type="molecule type" value="Genomic_DNA"/>
</dbReference>
<sequence>MMLWHLGTRSSGGLGSAELNVALDDLKGPKRVHDSIPSPATWHSSLAAQGGQGRPSRGSDYTSSAQCTCIIMGLMFLRDQSSLAPLLGPGLSLSAATGCSPPPPTGTANSFPLKLHQSLPPTLERTPRAVRAENDEALDYPQG</sequence>
<organism evidence="2 3">
    <name type="scientific">Zosterops borbonicus</name>
    <dbReference type="NCBI Taxonomy" id="364589"/>
    <lineage>
        <taxon>Eukaryota</taxon>
        <taxon>Metazoa</taxon>
        <taxon>Chordata</taxon>
        <taxon>Craniata</taxon>
        <taxon>Vertebrata</taxon>
        <taxon>Euteleostomi</taxon>
        <taxon>Archelosauria</taxon>
        <taxon>Archosauria</taxon>
        <taxon>Dinosauria</taxon>
        <taxon>Saurischia</taxon>
        <taxon>Theropoda</taxon>
        <taxon>Coelurosauria</taxon>
        <taxon>Aves</taxon>
        <taxon>Neognathae</taxon>
        <taxon>Neoaves</taxon>
        <taxon>Telluraves</taxon>
        <taxon>Australaves</taxon>
        <taxon>Passeriformes</taxon>
        <taxon>Sylvioidea</taxon>
        <taxon>Zosteropidae</taxon>
        <taxon>Zosterops</taxon>
    </lineage>
</organism>
<evidence type="ECO:0000313" key="2">
    <source>
        <dbReference type="EMBL" id="TRZ26841.1"/>
    </source>
</evidence>
<evidence type="ECO:0000313" key="3">
    <source>
        <dbReference type="Proteomes" id="UP000796761"/>
    </source>
</evidence>
<reference evidence="2" key="1">
    <citation type="submission" date="2019-04" db="EMBL/GenBank/DDBJ databases">
        <title>Genome assembly of Zosterops borbonicus 15179.</title>
        <authorList>
            <person name="Leroy T."/>
            <person name="Anselmetti Y."/>
            <person name="Tilak M.-K."/>
            <person name="Nabholz B."/>
        </authorList>
    </citation>
    <scope>NUCLEOTIDE SEQUENCE</scope>
    <source>
        <strain evidence="2">HGM_15179</strain>
        <tissue evidence="2">Muscle</tissue>
    </source>
</reference>
<name>A0A8K1GX60_9PASS</name>
<proteinExistence type="predicted"/>
<dbReference type="AlphaFoldDB" id="A0A8K1GX60"/>
<gene>
    <name evidence="2" type="ORF">HGM15179_000311</name>
</gene>
<feature type="region of interest" description="Disordered" evidence="1">
    <location>
        <begin position="96"/>
        <end position="143"/>
    </location>
</feature>
<comment type="caution">
    <text evidence="2">The sequence shown here is derived from an EMBL/GenBank/DDBJ whole genome shotgun (WGS) entry which is preliminary data.</text>
</comment>
<feature type="region of interest" description="Disordered" evidence="1">
    <location>
        <begin position="30"/>
        <end position="62"/>
    </location>
</feature>
<accession>A0A8K1GX60</accession>